<evidence type="ECO:0000259" key="4">
    <source>
        <dbReference type="PROSITE" id="PS50987"/>
    </source>
</evidence>
<dbReference type="NCBIfam" id="NF033788">
    <property type="entry name" value="HTH_metalloreg"/>
    <property type="match status" value="1"/>
</dbReference>
<keyword evidence="2" id="KW-0238">DNA-binding</keyword>
<dbReference type="InterPro" id="IPR011017">
    <property type="entry name" value="TRASH_dom"/>
</dbReference>
<dbReference type="InterPro" id="IPR001845">
    <property type="entry name" value="HTH_ArsR_DNA-bd_dom"/>
</dbReference>
<keyword evidence="1" id="KW-0805">Transcription regulation</keyword>
<evidence type="ECO:0000313" key="5">
    <source>
        <dbReference type="EMBL" id="OGD56568.1"/>
    </source>
</evidence>
<dbReference type="InterPro" id="IPR011991">
    <property type="entry name" value="ArsR-like_HTH"/>
</dbReference>
<keyword evidence="3" id="KW-0804">Transcription</keyword>
<reference evidence="5 6" key="1">
    <citation type="journal article" date="2016" name="Nat. Commun.">
        <title>Thousands of microbial genomes shed light on interconnected biogeochemical processes in an aquifer system.</title>
        <authorList>
            <person name="Anantharaman K."/>
            <person name="Brown C.T."/>
            <person name="Hug L.A."/>
            <person name="Sharon I."/>
            <person name="Castelle C.J."/>
            <person name="Probst A.J."/>
            <person name="Thomas B.C."/>
            <person name="Singh A."/>
            <person name="Wilkins M.J."/>
            <person name="Karaoz U."/>
            <person name="Brodie E.L."/>
            <person name="Williams K.H."/>
            <person name="Hubbard S.S."/>
            <person name="Banfield J.F."/>
        </authorList>
    </citation>
    <scope>NUCLEOTIDE SEQUENCE [LARGE SCALE GENOMIC DNA]</scope>
</reference>
<protein>
    <recommendedName>
        <fullName evidence="4">HTH arsR-type domain-containing protein</fullName>
    </recommendedName>
</protein>
<dbReference type="Proteomes" id="UP000176791">
    <property type="component" value="Unassembled WGS sequence"/>
</dbReference>
<dbReference type="PANTHER" id="PTHR43132">
    <property type="entry name" value="ARSENICAL RESISTANCE OPERON REPRESSOR ARSR-RELATED"/>
    <property type="match status" value="1"/>
</dbReference>
<feature type="domain" description="HTH arsR-type" evidence="4">
    <location>
        <begin position="1"/>
        <end position="98"/>
    </location>
</feature>
<name>A0A1F5DN43_9BACT</name>
<dbReference type="STRING" id="1797460.A3E73_02915"/>
<gene>
    <name evidence="5" type="ORF">A3E73_02915</name>
</gene>
<dbReference type="PROSITE" id="PS50987">
    <property type="entry name" value="HTH_ARSR_2"/>
    <property type="match status" value="1"/>
</dbReference>
<dbReference type="Gene3D" id="1.10.10.10">
    <property type="entry name" value="Winged helix-like DNA-binding domain superfamily/Winged helix DNA-binding domain"/>
    <property type="match status" value="1"/>
</dbReference>
<dbReference type="Pfam" id="PF01022">
    <property type="entry name" value="HTH_5"/>
    <property type="match status" value="1"/>
</dbReference>
<dbReference type="PANTHER" id="PTHR43132:SF2">
    <property type="entry name" value="ARSENICAL RESISTANCE OPERON REPRESSOR ARSR-RELATED"/>
    <property type="match status" value="1"/>
</dbReference>
<evidence type="ECO:0000256" key="1">
    <source>
        <dbReference type="ARBA" id="ARBA00023015"/>
    </source>
</evidence>
<dbReference type="Pfam" id="PF04945">
    <property type="entry name" value="YHS"/>
    <property type="match status" value="1"/>
</dbReference>
<sequence length="144" mass="16614">MYSPLFNRESQLFQALAHPKRLEIIHLLRHQELCVNQILEMLDLPQANISQHLTLLRQAGIVVSRRDGKKILYCLTRPQYIRASDLLKQTLMTGGSTKQVIDPVCRMKLSPQIASFTLETSGKTHYFCASGCLKKFKKEPRRYL</sequence>
<dbReference type="GO" id="GO:0016491">
    <property type="term" value="F:oxidoreductase activity"/>
    <property type="evidence" value="ECO:0007669"/>
    <property type="project" value="InterPro"/>
</dbReference>
<dbReference type="InterPro" id="IPR036388">
    <property type="entry name" value="WH-like_DNA-bd_sf"/>
</dbReference>
<dbReference type="PRINTS" id="PR00778">
    <property type="entry name" value="HTHARSR"/>
</dbReference>
<evidence type="ECO:0000313" key="6">
    <source>
        <dbReference type="Proteomes" id="UP000176791"/>
    </source>
</evidence>
<accession>A0A1F5DN43</accession>
<dbReference type="GO" id="GO:0003677">
    <property type="term" value="F:DNA binding"/>
    <property type="evidence" value="ECO:0007669"/>
    <property type="project" value="UniProtKB-KW"/>
</dbReference>
<dbReference type="InterPro" id="IPR009078">
    <property type="entry name" value="Ferritin-like_SF"/>
</dbReference>
<comment type="caution">
    <text evidence="5">The sequence shown here is derived from an EMBL/GenBank/DDBJ whole genome shotgun (WGS) entry which is preliminary data.</text>
</comment>
<dbReference type="InterPro" id="IPR007029">
    <property type="entry name" value="YHS_dom"/>
</dbReference>
<dbReference type="InterPro" id="IPR012348">
    <property type="entry name" value="RNR-like"/>
</dbReference>
<evidence type="ECO:0000256" key="2">
    <source>
        <dbReference type="ARBA" id="ARBA00023125"/>
    </source>
</evidence>
<dbReference type="GO" id="GO:0003700">
    <property type="term" value="F:DNA-binding transcription factor activity"/>
    <property type="evidence" value="ECO:0007669"/>
    <property type="project" value="InterPro"/>
</dbReference>
<evidence type="ECO:0000256" key="3">
    <source>
        <dbReference type="ARBA" id="ARBA00023163"/>
    </source>
</evidence>
<dbReference type="InterPro" id="IPR036390">
    <property type="entry name" value="WH_DNA-bd_sf"/>
</dbReference>
<dbReference type="SUPFAM" id="SSF47240">
    <property type="entry name" value="Ferritin-like"/>
    <property type="match status" value="1"/>
</dbReference>
<dbReference type="Gene3D" id="1.10.620.20">
    <property type="entry name" value="Ribonucleotide Reductase, subunit A"/>
    <property type="match status" value="1"/>
</dbReference>
<dbReference type="SUPFAM" id="SSF46785">
    <property type="entry name" value="Winged helix' DNA-binding domain"/>
    <property type="match status" value="1"/>
</dbReference>
<dbReference type="SMART" id="SM00418">
    <property type="entry name" value="HTH_ARSR"/>
    <property type="match status" value="1"/>
</dbReference>
<dbReference type="AlphaFoldDB" id="A0A1F5DN43"/>
<dbReference type="SMART" id="SM00746">
    <property type="entry name" value="TRASH"/>
    <property type="match status" value="1"/>
</dbReference>
<organism evidence="5 6">
    <name type="scientific">Candidatus Beckwithbacteria bacterium RIFCSPHIGHO2_12_FULL_47_17</name>
    <dbReference type="NCBI Taxonomy" id="1797460"/>
    <lineage>
        <taxon>Bacteria</taxon>
        <taxon>Candidatus Beckwithiibacteriota</taxon>
    </lineage>
</organism>
<dbReference type="EMBL" id="MEZN01000013">
    <property type="protein sequence ID" value="OGD56568.1"/>
    <property type="molecule type" value="Genomic_DNA"/>
</dbReference>
<dbReference type="CDD" id="cd00090">
    <property type="entry name" value="HTH_ARSR"/>
    <property type="match status" value="1"/>
</dbReference>
<proteinExistence type="predicted"/>
<dbReference type="InterPro" id="IPR051011">
    <property type="entry name" value="Metal_resp_trans_reg"/>
</dbReference>